<dbReference type="OMA" id="PVFWANQ"/>
<feature type="compositionally biased region" description="Basic and acidic residues" evidence="1">
    <location>
        <begin position="547"/>
        <end position="562"/>
    </location>
</feature>
<feature type="compositionally biased region" description="Basic and acidic residues" evidence="1">
    <location>
        <begin position="649"/>
        <end position="659"/>
    </location>
</feature>
<dbReference type="PANTHER" id="PTHR31811">
    <property type="entry name" value="TRNA A64-2'-O-RIBOSYLPHOSPHATE TRANSFERASE"/>
    <property type="match status" value="1"/>
</dbReference>
<dbReference type="EMBL" id="KD170619">
    <property type="protein sequence ID" value="EMS55444.1"/>
    <property type="molecule type" value="Genomic_DNA"/>
</dbReference>
<evidence type="ECO:0000256" key="1">
    <source>
        <dbReference type="SAM" id="MobiDB-lite"/>
    </source>
</evidence>
<dbReference type="Gene3D" id="3.90.190.10">
    <property type="entry name" value="Protein tyrosine phosphatase superfamily"/>
    <property type="match status" value="1"/>
</dbReference>
<sequence length="689" mass="76658">MAAAASEHAAEEGTMSIYKAARRIKRRESTLYNALRSVADDAAFVAEIAALWPTLPLVANLRCGLWYAQPRSLAATCYFKSTDGHAGNWAFSTARLNLHLALLAGERGGCIIVDSTRKGKRFPDSMAKTIPIWCCVLNRAIQRHRLRAINQGSGLNSEMSAVVSNGDAEEYSGSSNWDSSVHLPVWVLETERNAIEGRIEEWVDLFESCGADIHSLALGLQKPLRPLWISQNTRIWLNEVPDHQLWDFTPIILVSASASGTVATQRTASEFSWRYIPGAGDDEESWARGLTPTLFWKHSYDLLDGGPDLCNQLVADIVEKDRVYRAQRGEHSPQVIVKHIKCSSHGQESYTGDHTIITQPMNSNPSTLAPANTQYSNDGHVVFWIGTSNIAVASTMQDGLADMDCILNCDSTSRLPSNSSEDSYLELPIVDSKDERFSLLKNLPKAVSFAKNNLIARRKMLLCCQSGEDISICVALAIITRLFNDTGCFDCGESFMRRDITKLEMRKRLVFICKYAVNARPSRGNLRQAFVLISCHRIVRSAPNLSHRDETAELRHQQEATKKNQARLASWKITERTTCYPSSYTTGPRHRSFNFKAPNQPRPSHEHAEEEPITSTKATSPTSFPVTPLPQKPQRQLHHLRSRLPMSSYKDEALERGYDAKTPPSSDRSGSRVSPEAVATAGSNMGRVQ</sequence>
<dbReference type="Pfam" id="PF04179">
    <property type="entry name" value="Init_tRNA_PT"/>
    <property type="match status" value="1"/>
</dbReference>
<evidence type="ECO:0000259" key="2">
    <source>
        <dbReference type="Pfam" id="PF04179"/>
    </source>
</evidence>
<reference evidence="4" key="1">
    <citation type="journal article" date="2013" name="Nature">
        <title>Draft genome of the wheat A-genome progenitor Triticum urartu.</title>
        <authorList>
            <person name="Ling H.Q."/>
            <person name="Zhao S."/>
            <person name="Liu D."/>
            <person name="Wang J."/>
            <person name="Sun H."/>
            <person name="Zhang C."/>
            <person name="Fan H."/>
            <person name="Li D."/>
            <person name="Dong L."/>
            <person name="Tao Y."/>
            <person name="Gao C."/>
            <person name="Wu H."/>
            <person name="Li Y."/>
            <person name="Cui Y."/>
            <person name="Guo X."/>
            <person name="Zheng S."/>
            <person name="Wang B."/>
            <person name="Yu K."/>
            <person name="Liang Q."/>
            <person name="Yang W."/>
            <person name="Lou X."/>
            <person name="Chen J."/>
            <person name="Feng M."/>
            <person name="Jian J."/>
            <person name="Zhang X."/>
            <person name="Luo G."/>
            <person name="Jiang Y."/>
            <person name="Liu J."/>
            <person name="Wang Z."/>
            <person name="Sha Y."/>
            <person name="Zhang B."/>
            <person name="Wu H."/>
            <person name="Tang D."/>
            <person name="Shen Q."/>
            <person name="Xue P."/>
            <person name="Zou S."/>
            <person name="Wang X."/>
            <person name="Liu X."/>
            <person name="Wang F."/>
            <person name="Yang Y."/>
            <person name="An X."/>
            <person name="Dong Z."/>
            <person name="Zhang K."/>
            <person name="Zhang X."/>
            <person name="Luo M.C."/>
            <person name="Dvorak J."/>
            <person name="Tong Y."/>
            <person name="Wang J."/>
            <person name="Yang H."/>
            <person name="Li Z."/>
            <person name="Wang D."/>
            <person name="Zhang A."/>
            <person name="Wang J."/>
        </authorList>
    </citation>
    <scope>NUCLEOTIDE SEQUENCE</scope>
</reference>
<feature type="domain" description="Rit1 DUSP-like" evidence="2">
    <location>
        <begin position="423"/>
        <end position="528"/>
    </location>
</feature>
<feature type="domain" description="Rit1 N-terminal" evidence="3">
    <location>
        <begin position="24"/>
        <end position="319"/>
    </location>
</feature>
<feature type="region of interest" description="Disordered" evidence="1">
    <location>
        <begin position="581"/>
        <end position="689"/>
    </location>
</feature>
<feature type="compositionally biased region" description="Polar residues" evidence="1">
    <location>
        <begin position="613"/>
        <end position="625"/>
    </location>
</feature>
<dbReference type="AlphaFoldDB" id="M8A4T1"/>
<feature type="region of interest" description="Disordered" evidence="1">
    <location>
        <begin position="547"/>
        <end position="567"/>
    </location>
</feature>
<dbReference type="STRING" id="4572.M8A4T1"/>
<feature type="compositionally biased region" description="Polar residues" evidence="1">
    <location>
        <begin position="663"/>
        <end position="672"/>
    </location>
</feature>
<name>M8A4T1_TRIUA</name>
<dbReference type="GO" id="GO:0005737">
    <property type="term" value="C:cytoplasm"/>
    <property type="evidence" value="ECO:0007669"/>
    <property type="project" value="TreeGrafter"/>
</dbReference>
<dbReference type="PANTHER" id="PTHR31811:SF0">
    <property type="entry name" value="TRNA A64-2'-O-RIBOSYLPHOSPHATE TRANSFERASE"/>
    <property type="match status" value="1"/>
</dbReference>
<proteinExistence type="predicted"/>
<dbReference type="GO" id="GO:0043399">
    <property type="term" value="F:tRNA adenosine(64)-2'-O-ribosylphosphate transferase activity"/>
    <property type="evidence" value="ECO:0007669"/>
    <property type="project" value="InterPro"/>
</dbReference>
<gene>
    <name evidence="4" type="ORF">TRIUR3_02937</name>
</gene>
<dbReference type="Pfam" id="PF17184">
    <property type="entry name" value="Rit1_C"/>
    <property type="match status" value="1"/>
</dbReference>
<accession>M8A4T1</accession>
<evidence type="ECO:0000259" key="3">
    <source>
        <dbReference type="Pfam" id="PF17184"/>
    </source>
</evidence>
<dbReference type="InterPro" id="IPR033421">
    <property type="entry name" value="Rit1_DUSP-like"/>
</dbReference>
<dbReference type="GO" id="GO:0019988">
    <property type="term" value="P:charged-tRNA amino acid modification"/>
    <property type="evidence" value="ECO:0007669"/>
    <property type="project" value="InterPro"/>
</dbReference>
<organism evidence="4">
    <name type="scientific">Triticum urartu</name>
    <name type="common">Red wild einkorn</name>
    <name type="synonym">Crithodium urartu</name>
    <dbReference type="NCBI Taxonomy" id="4572"/>
    <lineage>
        <taxon>Eukaryota</taxon>
        <taxon>Viridiplantae</taxon>
        <taxon>Streptophyta</taxon>
        <taxon>Embryophyta</taxon>
        <taxon>Tracheophyta</taxon>
        <taxon>Spermatophyta</taxon>
        <taxon>Magnoliopsida</taxon>
        <taxon>Liliopsida</taxon>
        <taxon>Poales</taxon>
        <taxon>Poaceae</taxon>
        <taxon>BOP clade</taxon>
        <taxon>Pooideae</taxon>
        <taxon>Triticodae</taxon>
        <taxon>Triticeae</taxon>
        <taxon>Triticinae</taxon>
        <taxon>Triticum</taxon>
    </lineage>
</organism>
<dbReference type="InterPro" id="IPR029021">
    <property type="entry name" value="Prot-tyrosine_phosphatase-like"/>
</dbReference>
<evidence type="ECO:0000313" key="4">
    <source>
        <dbReference type="EMBL" id="EMS55444.1"/>
    </source>
</evidence>
<dbReference type="InterPro" id="IPR033449">
    <property type="entry name" value="Rit1_N"/>
</dbReference>
<protein>
    <submittedName>
        <fullName evidence="4">Uncharacterized protein C3F10.06c</fullName>
    </submittedName>
</protein>
<dbReference type="eggNOG" id="KOG2634">
    <property type="taxonomic scope" value="Eukaryota"/>
</dbReference>
<dbReference type="InterPro" id="IPR007306">
    <property type="entry name" value="Rit1"/>
</dbReference>